<dbReference type="Proteomes" id="UP001589688">
    <property type="component" value="Unassembled WGS sequence"/>
</dbReference>
<dbReference type="RefSeq" id="WP_027952845.1">
    <property type="nucleotide sequence ID" value="NZ_JADU01000037.1"/>
</dbReference>
<organism evidence="2 3">
    <name type="scientific">Hallella seregens ATCC 51272</name>
    <dbReference type="NCBI Taxonomy" id="1336250"/>
    <lineage>
        <taxon>Bacteria</taxon>
        <taxon>Pseudomonadati</taxon>
        <taxon>Bacteroidota</taxon>
        <taxon>Bacteroidia</taxon>
        <taxon>Bacteroidales</taxon>
        <taxon>Prevotellaceae</taxon>
        <taxon>Hallella</taxon>
    </lineage>
</organism>
<gene>
    <name evidence="2" type="ORF">ACFFK8_03260</name>
</gene>
<proteinExistence type="predicted"/>
<sequence>MFRWLFSLVLFVWSSTMWAAVRPAPIRVNGMEVSKSVTEIAMDGDMLSLRWSDNTTLCGDIARLMLQVAQTECIDKLKLLAVSGFQDQTLRIDGLERGATLSVYNLQGSKVMERRVDDRHTVVDIHQLNTGIYLLKCRYIVLKFVKR</sequence>
<comment type="caution">
    <text evidence="2">The sequence shown here is derived from an EMBL/GenBank/DDBJ whole genome shotgun (WGS) entry which is preliminary data.</text>
</comment>
<keyword evidence="3" id="KW-1185">Reference proteome</keyword>
<evidence type="ECO:0000313" key="3">
    <source>
        <dbReference type="Proteomes" id="UP001589688"/>
    </source>
</evidence>
<evidence type="ECO:0000313" key="2">
    <source>
        <dbReference type="EMBL" id="MFB9896856.1"/>
    </source>
</evidence>
<dbReference type="InterPro" id="IPR026444">
    <property type="entry name" value="Secre_tail"/>
</dbReference>
<dbReference type="EMBL" id="JBHLZF010000001">
    <property type="protein sequence ID" value="MFB9896856.1"/>
    <property type="molecule type" value="Genomic_DNA"/>
</dbReference>
<dbReference type="NCBIfam" id="TIGR04183">
    <property type="entry name" value="Por_Secre_tail"/>
    <property type="match status" value="1"/>
</dbReference>
<feature type="chain" id="PRO_5046201308" evidence="1">
    <location>
        <begin position="20"/>
        <end position="147"/>
    </location>
</feature>
<evidence type="ECO:0000256" key="1">
    <source>
        <dbReference type="SAM" id="SignalP"/>
    </source>
</evidence>
<name>A0ABV5ZKS9_9BACT</name>
<reference evidence="2 3" key="1">
    <citation type="submission" date="2024-09" db="EMBL/GenBank/DDBJ databases">
        <authorList>
            <person name="Sun Q."/>
            <person name="Mori K."/>
        </authorList>
    </citation>
    <scope>NUCLEOTIDE SEQUENCE [LARGE SCALE GENOMIC DNA]</scope>
    <source>
        <strain evidence="2 3">ATCC 51272</strain>
    </source>
</reference>
<feature type="signal peptide" evidence="1">
    <location>
        <begin position="1"/>
        <end position="19"/>
    </location>
</feature>
<keyword evidence="1" id="KW-0732">Signal</keyword>
<protein>
    <submittedName>
        <fullName evidence="2">T9SS type A sorting domain-containing protein</fullName>
    </submittedName>
</protein>
<accession>A0ABV5ZKS9</accession>